<dbReference type="InterPro" id="IPR051926">
    <property type="entry name" value="Ala_Aminotransferase"/>
</dbReference>
<dbReference type="PANTHER" id="PTHR43488:SF2">
    <property type="entry name" value="GLUTAMATE-PYRUVATE AMINOTRANSFERASE ALAA"/>
    <property type="match status" value="1"/>
</dbReference>
<evidence type="ECO:0000256" key="5">
    <source>
        <dbReference type="ARBA" id="ARBA00022898"/>
    </source>
</evidence>
<comment type="similarity">
    <text evidence="2">Belongs to the class-I pyridoxal-phosphate-dependent aminotransferase family.</text>
</comment>
<keyword evidence="5" id="KW-0663">Pyridoxal phosphate</keyword>
<dbReference type="InterPro" id="IPR004839">
    <property type="entry name" value="Aminotransferase_I/II_large"/>
</dbReference>
<protein>
    <recommendedName>
        <fullName evidence="6">alanine transaminase</fullName>
        <ecNumber evidence="6">2.6.1.2</ecNumber>
    </recommendedName>
</protein>
<evidence type="ECO:0000313" key="9">
    <source>
        <dbReference type="Proteomes" id="UP000632289"/>
    </source>
</evidence>
<dbReference type="AlphaFoldDB" id="A0A927EUU0"/>
<dbReference type="EC" id="2.6.1.2" evidence="6"/>
<keyword evidence="4" id="KW-0808">Transferase</keyword>
<name>A0A927EUU0_9ACTN</name>
<dbReference type="GO" id="GO:0030170">
    <property type="term" value="F:pyridoxal phosphate binding"/>
    <property type="evidence" value="ECO:0007669"/>
    <property type="project" value="InterPro"/>
</dbReference>
<sequence length="413" mass="44155">MSRAVLSTSSKLSGVSYSLRGPLAARAESMRAEGRSVVSMNVGDPVAHGLPPRPEVVRAMRDGIDRSAAYGPARGLPDAREAVAGHYRGKGFDTVEAEDVYLGNGVSELAASTLHALLEPQDEVLIPAPDYPMWTASTVLAGGRPVHYPCDETSGWLPDPVALRDRITARTRAIVAINPNNPTGSVWPRPVVDAIAALARRHGLLLLADEIYDDFLYDGALHSPLATCAPDTPCVTFGGLSKRSRVPGFRMGWAVLTGPRAARATLATALDTVTSLRLCPNVPAQRVVPTALRVDDTKDLTGPGGAFRHRRDHLLRALAGIPGIHCVKPGGAFYAFPRIDVRRYRVDGDALAGGLLREEGLLVVPGAGLGPVPPGHLRMVTMPPCDVIDDVAERLARFLERHDSRRTWCGSVP</sequence>
<evidence type="ECO:0000256" key="1">
    <source>
        <dbReference type="ARBA" id="ARBA00001933"/>
    </source>
</evidence>
<dbReference type="Pfam" id="PF00155">
    <property type="entry name" value="Aminotran_1_2"/>
    <property type="match status" value="1"/>
</dbReference>
<dbReference type="PANTHER" id="PTHR43488">
    <property type="entry name" value="GLUTAMATE-PYRUVATE AMINOTRANSFERASE ALAA"/>
    <property type="match status" value="1"/>
</dbReference>
<evidence type="ECO:0000256" key="6">
    <source>
        <dbReference type="ARBA" id="ARBA00026106"/>
    </source>
</evidence>
<comment type="caution">
    <text evidence="8">The sequence shown here is derived from an EMBL/GenBank/DDBJ whole genome shotgun (WGS) entry which is preliminary data.</text>
</comment>
<dbReference type="InterPro" id="IPR015424">
    <property type="entry name" value="PyrdxlP-dep_Trfase"/>
</dbReference>
<dbReference type="SUPFAM" id="SSF53383">
    <property type="entry name" value="PLP-dependent transferases"/>
    <property type="match status" value="1"/>
</dbReference>
<proteinExistence type="inferred from homology"/>
<organism evidence="8 9">
    <name type="scientific">Streptomyces chumphonensis</name>
    <dbReference type="NCBI Taxonomy" id="1214925"/>
    <lineage>
        <taxon>Bacteria</taxon>
        <taxon>Bacillati</taxon>
        <taxon>Actinomycetota</taxon>
        <taxon>Actinomycetes</taxon>
        <taxon>Kitasatosporales</taxon>
        <taxon>Streptomycetaceae</taxon>
        <taxon>Streptomyces</taxon>
    </lineage>
</organism>
<dbReference type="InterPro" id="IPR015422">
    <property type="entry name" value="PyrdxlP-dep_Trfase_small"/>
</dbReference>
<comment type="cofactor">
    <cofactor evidence="1">
        <name>pyridoxal 5'-phosphate</name>
        <dbReference type="ChEBI" id="CHEBI:597326"/>
    </cofactor>
</comment>
<keyword evidence="9" id="KW-1185">Reference proteome</keyword>
<gene>
    <name evidence="8" type="ORF">IF129_00130</name>
</gene>
<dbReference type="RefSeq" id="WP_191207301.1">
    <property type="nucleotide sequence ID" value="NZ_BAABKL010000025.1"/>
</dbReference>
<dbReference type="Proteomes" id="UP000632289">
    <property type="component" value="Unassembled WGS sequence"/>
</dbReference>
<accession>A0A927EUU0</accession>
<evidence type="ECO:0000256" key="3">
    <source>
        <dbReference type="ARBA" id="ARBA00022576"/>
    </source>
</evidence>
<feature type="domain" description="Aminotransferase class I/classII large" evidence="7">
    <location>
        <begin position="37"/>
        <end position="383"/>
    </location>
</feature>
<dbReference type="Gene3D" id="3.40.640.10">
    <property type="entry name" value="Type I PLP-dependent aspartate aminotransferase-like (Major domain)"/>
    <property type="match status" value="1"/>
</dbReference>
<evidence type="ECO:0000259" key="7">
    <source>
        <dbReference type="Pfam" id="PF00155"/>
    </source>
</evidence>
<keyword evidence="3 8" id="KW-0032">Aminotransferase</keyword>
<dbReference type="Gene3D" id="3.90.1150.10">
    <property type="entry name" value="Aspartate Aminotransferase, domain 1"/>
    <property type="match status" value="1"/>
</dbReference>
<evidence type="ECO:0000256" key="4">
    <source>
        <dbReference type="ARBA" id="ARBA00022679"/>
    </source>
</evidence>
<dbReference type="GO" id="GO:0004021">
    <property type="term" value="F:L-alanine:2-oxoglutarate aminotransferase activity"/>
    <property type="evidence" value="ECO:0007669"/>
    <property type="project" value="UniProtKB-EC"/>
</dbReference>
<dbReference type="CDD" id="cd00609">
    <property type="entry name" value="AAT_like"/>
    <property type="match status" value="1"/>
</dbReference>
<dbReference type="EMBL" id="JACXYU010000001">
    <property type="protein sequence ID" value="MBD3929979.1"/>
    <property type="molecule type" value="Genomic_DNA"/>
</dbReference>
<evidence type="ECO:0000313" key="8">
    <source>
        <dbReference type="EMBL" id="MBD3929979.1"/>
    </source>
</evidence>
<dbReference type="InterPro" id="IPR015421">
    <property type="entry name" value="PyrdxlP-dep_Trfase_major"/>
</dbReference>
<evidence type="ECO:0000256" key="2">
    <source>
        <dbReference type="ARBA" id="ARBA00007441"/>
    </source>
</evidence>
<reference evidence="8" key="1">
    <citation type="submission" date="2020-09" db="EMBL/GenBank/DDBJ databases">
        <title>Secondary metabolite and genome analysis of marine Streptomyces chumphonensis KK1-2T.</title>
        <authorList>
            <person name="Phongsopitanun W."/>
            <person name="Kanchanasin P."/>
            <person name="Pittayakhajonwut P."/>
            <person name="Suwanborirux K."/>
            <person name="Tanasupawat S."/>
        </authorList>
    </citation>
    <scope>NUCLEOTIDE SEQUENCE</scope>
    <source>
        <strain evidence="8">KK1-2</strain>
    </source>
</reference>